<evidence type="ECO:0000313" key="1">
    <source>
        <dbReference type="EMBL" id="CAN0438331.1"/>
    </source>
</evidence>
<gene>
    <name evidence="1" type="ORF">MRATA1EN22A_LOCUS19007</name>
</gene>
<sequence>MLVFLEFSSLGLIRLPREYLPLSCVEGNGIAASLCEVLILIIQRVYDHVPPGLNYFLMKVPIPSSGQVIFQCKDSLFHSLSPGNILWNYANVEEGIEGFSHSTFTQSSF</sequence>
<reference evidence="1" key="2">
    <citation type="submission" date="2025-03" db="EMBL/GenBank/DDBJ databases">
        <authorList>
            <consortium name="ELIXIR-Norway"/>
            <consortium name="Elixir Norway"/>
        </authorList>
    </citation>
    <scope>NUCLEOTIDE SEQUENCE</scope>
</reference>
<proteinExistence type="predicted"/>
<accession>A0AC59ZJD8</accession>
<name>A0AC59ZJD8_RANTA</name>
<dbReference type="EMBL" id="OX596087">
    <property type="protein sequence ID" value="CAN0438331.1"/>
    <property type="molecule type" value="Genomic_DNA"/>
</dbReference>
<evidence type="ECO:0000313" key="2">
    <source>
        <dbReference type="Proteomes" id="UP001162501"/>
    </source>
</evidence>
<reference evidence="1" key="1">
    <citation type="submission" date="2023-05" db="EMBL/GenBank/DDBJ databases">
        <authorList>
            <consortium name="ELIXIR-Norway"/>
        </authorList>
    </citation>
    <scope>NUCLEOTIDE SEQUENCE</scope>
</reference>
<dbReference type="Proteomes" id="UP001162501">
    <property type="component" value="Chromosome 3"/>
</dbReference>
<protein>
    <submittedName>
        <fullName evidence="1">Uncharacterized protein</fullName>
    </submittedName>
</protein>
<organism evidence="1 2">
    <name type="scientific">Rangifer tarandus platyrhynchus</name>
    <name type="common">Svalbard reindeer</name>
    <dbReference type="NCBI Taxonomy" id="3082113"/>
    <lineage>
        <taxon>Eukaryota</taxon>
        <taxon>Metazoa</taxon>
        <taxon>Chordata</taxon>
        <taxon>Craniata</taxon>
        <taxon>Vertebrata</taxon>
        <taxon>Euteleostomi</taxon>
        <taxon>Mammalia</taxon>
        <taxon>Eutheria</taxon>
        <taxon>Laurasiatheria</taxon>
        <taxon>Artiodactyla</taxon>
        <taxon>Ruminantia</taxon>
        <taxon>Pecora</taxon>
        <taxon>Cervidae</taxon>
        <taxon>Odocoileinae</taxon>
        <taxon>Rangifer</taxon>
    </lineage>
</organism>